<dbReference type="GO" id="GO:0019888">
    <property type="term" value="F:protein phosphatase regulator activity"/>
    <property type="evidence" value="ECO:0007669"/>
    <property type="project" value="InterPro"/>
</dbReference>
<dbReference type="GO" id="GO:0030289">
    <property type="term" value="C:protein phosphatase 4 complex"/>
    <property type="evidence" value="ECO:0007669"/>
    <property type="project" value="InterPro"/>
</dbReference>
<dbReference type="InterPro" id="IPR015267">
    <property type="entry name" value="PPP4R2"/>
</dbReference>
<dbReference type="Proteomes" id="UP000050741">
    <property type="component" value="Unassembled WGS sequence"/>
</dbReference>
<comment type="similarity">
    <text evidence="1">Belongs to the PPP4R2 family.</text>
</comment>
<reference evidence="4" key="2">
    <citation type="submission" date="2016-06" db="UniProtKB">
        <authorList>
            <consortium name="WormBaseParasite"/>
        </authorList>
    </citation>
    <scope>IDENTIFICATION</scope>
</reference>
<proteinExistence type="inferred from homology"/>
<accession>A0A183BHT1</accession>
<dbReference type="Pfam" id="PF09184">
    <property type="entry name" value="PPP4R2"/>
    <property type="match status" value="1"/>
</dbReference>
<name>A0A183BHT1_GLOPA</name>
<evidence type="ECO:0000313" key="4">
    <source>
        <dbReference type="WBParaSite" id="GPLIN_000015900"/>
    </source>
</evidence>
<evidence type="ECO:0000256" key="2">
    <source>
        <dbReference type="SAM" id="MobiDB-lite"/>
    </source>
</evidence>
<dbReference type="AlphaFoldDB" id="A0A183BHT1"/>
<protein>
    <submittedName>
        <fullName evidence="4">Serine/threonine-protein phosphatase 4 regulatory subunit 2</fullName>
    </submittedName>
</protein>
<dbReference type="GO" id="GO:0005634">
    <property type="term" value="C:nucleus"/>
    <property type="evidence" value="ECO:0007669"/>
    <property type="project" value="TreeGrafter"/>
</dbReference>
<keyword evidence="3" id="KW-1185">Reference proteome</keyword>
<evidence type="ECO:0000313" key="3">
    <source>
        <dbReference type="Proteomes" id="UP000050741"/>
    </source>
</evidence>
<feature type="region of interest" description="Disordered" evidence="2">
    <location>
        <begin position="127"/>
        <end position="175"/>
    </location>
</feature>
<dbReference type="PANTHER" id="PTHR16487:SF0">
    <property type="entry name" value="PROTEIN PHOSPHATASE 4 REGULATORY SUBUNIT 2-RELATED"/>
    <property type="match status" value="1"/>
</dbReference>
<dbReference type="GO" id="GO:0005737">
    <property type="term" value="C:cytoplasm"/>
    <property type="evidence" value="ECO:0007669"/>
    <property type="project" value="TreeGrafter"/>
</dbReference>
<feature type="compositionally biased region" description="Basic and acidic residues" evidence="2">
    <location>
        <begin position="150"/>
        <end position="175"/>
    </location>
</feature>
<sequence length="175" mass="19700">MNAVHVKEAETQRDDVAKETLINDVELRDTKTFVMEKARAFDGIPFTIQRLCELLITPDKNYNGTGTYLRALEKTINVVTTVTEKGMRITGVDDEEEFEKDAPIRVERNFIVSVDEMDEPLAIKLEKHSQHEKRGAAAEENQSVGGTMPRRFDELIGGSDEEKQAKAKGSEVEDT</sequence>
<organism evidence="3 4">
    <name type="scientific">Globodera pallida</name>
    <name type="common">Potato cyst nematode worm</name>
    <name type="synonym">Heterodera pallida</name>
    <dbReference type="NCBI Taxonomy" id="36090"/>
    <lineage>
        <taxon>Eukaryota</taxon>
        <taxon>Metazoa</taxon>
        <taxon>Ecdysozoa</taxon>
        <taxon>Nematoda</taxon>
        <taxon>Chromadorea</taxon>
        <taxon>Rhabditida</taxon>
        <taxon>Tylenchina</taxon>
        <taxon>Tylenchomorpha</taxon>
        <taxon>Tylenchoidea</taxon>
        <taxon>Heteroderidae</taxon>
        <taxon>Heteroderinae</taxon>
        <taxon>Globodera</taxon>
    </lineage>
</organism>
<dbReference type="WBParaSite" id="GPLIN_000015900">
    <property type="protein sequence ID" value="GPLIN_000015900"/>
    <property type="gene ID" value="GPLIN_000015900"/>
</dbReference>
<feature type="compositionally biased region" description="Basic and acidic residues" evidence="2">
    <location>
        <begin position="127"/>
        <end position="137"/>
    </location>
</feature>
<evidence type="ECO:0000256" key="1">
    <source>
        <dbReference type="ARBA" id="ARBA00009207"/>
    </source>
</evidence>
<dbReference type="PANTHER" id="PTHR16487">
    <property type="entry name" value="PPP4R2-RELATED PROTEIN"/>
    <property type="match status" value="1"/>
</dbReference>
<reference evidence="3" key="1">
    <citation type="submission" date="2014-05" db="EMBL/GenBank/DDBJ databases">
        <title>The genome and life-stage specific transcriptomes of Globodera pallida elucidate key aspects of plant parasitism by a cyst nematode.</title>
        <authorList>
            <person name="Cotton J.A."/>
            <person name="Lilley C.J."/>
            <person name="Jones L.M."/>
            <person name="Kikuchi T."/>
            <person name="Reid A.J."/>
            <person name="Thorpe P."/>
            <person name="Tsai I.J."/>
            <person name="Beasley H."/>
            <person name="Blok V."/>
            <person name="Cock P.J.A."/>
            <person name="Van den Akker S.E."/>
            <person name="Holroyd N."/>
            <person name="Hunt M."/>
            <person name="Mantelin S."/>
            <person name="Naghra H."/>
            <person name="Pain A."/>
            <person name="Palomares-Rius J.E."/>
            <person name="Zarowiecki M."/>
            <person name="Berriman M."/>
            <person name="Jones J.T."/>
            <person name="Urwin P.E."/>
        </authorList>
    </citation>
    <scope>NUCLEOTIDE SEQUENCE [LARGE SCALE GENOMIC DNA]</scope>
    <source>
        <strain evidence="3">Lindley</strain>
    </source>
</reference>